<reference evidence="4" key="1">
    <citation type="submission" date="2021-01" db="EMBL/GenBank/DDBJ databases">
        <title>Genome public.</title>
        <authorList>
            <person name="Liu C."/>
            <person name="Sun Q."/>
        </authorList>
    </citation>
    <scope>NUCLEOTIDE SEQUENCE [LARGE SCALE GENOMIC DNA]</scope>
    <source>
        <strain evidence="4">YIM B02567</strain>
    </source>
</reference>
<dbReference type="InterPro" id="IPR036691">
    <property type="entry name" value="Endo/exonu/phosph_ase_sf"/>
</dbReference>
<organism evidence="3 4">
    <name type="scientific">Chryseobacterium paridis</name>
    <dbReference type="NCBI Taxonomy" id="2800328"/>
    <lineage>
        <taxon>Bacteria</taxon>
        <taxon>Pseudomonadati</taxon>
        <taxon>Bacteroidota</taxon>
        <taxon>Flavobacteriia</taxon>
        <taxon>Flavobacteriales</taxon>
        <taxon>Weeksellaceae</taxon>
        <taxon>Chryseobacterium group</taxon>
        <taxon>Chryseobacterium</taxon>
    </lineage>
</organism>
<evidence type="ECO:0000256" key="1">
    <source>
        <dbReference type="SAM" id="SignalP"/>
    </source>
</evidence>
<dbReference type="SUPFAM" id="SSF56219">
    <property type="entry name" value="DNase I-like"/>
    <property type="match status" value="1"/>
</dbReference>
<evidence type="ECO:0000313" key="4">
    <source>
        <dbReference type="Proteomes" id="UP000628669"/>
    </source>
</evidence>
<dbReference type="PANTHER" id="PTHR41349">
    <property type="match status" value="1"/>
</dbReference>
<feature type="chain" id="PRO_5046620406" evidence="1">
    <location>
        <begin position="25"/>
        <end position="377"/>
    </location>
</feature>
<keyword evidence="3" id="KW-0378">Hydrolase</keyword>
<proteinExistence type="predicted"/>
<dbReference type="PROSITE" id="PS51257">
    <property type="entry name" value="PROKAR_LIPOPROTEIN"/>
    <property type="match status" value="1"/>
</dbReference>
<evidence type="ECO:0000259" key="2">
    <source>
        <dbReference type="Pfam" id="PF03372"/>
    </source>
</evidence>
<feature type="signal peptide" evidence="1">
    <location>
        <begin position="1"/>
        <end position="24"/>
    </location>
</feature>
<dbReference type="PANTHER" id="PTHR41349:SF1">
    <property type="entry name" value="PROTEIN CBG08683"/>
    <property type="match status" value="1"/>
</dbReference>
<dbReference type="RefSeq" id="WP_200245602.1">
    <property type="nucleotide sequence ID" value="NZ_JAENHK010000010.1"/>
</dbReference>
<protein>
    <submittedName>
        <fullName evidence="3">Endonuclease/exonuclease/phosphatase family protein</fullName>
    </submittedName>
</protein>
<dbReference type="InterPro" id="IPR005135">
    <property type="entry name" value="Endo/exonuclease/phosphatase"/>
</dbReference>
<gene>
    <name evidence="3" type="ORF">JHL15_10485</name>
</gene>
<sequence length="377" mass="42241">MKKIKIILLSYLLSLVACSQNIPAEEISGTVNKKTEANSIGNTLVHNLKLFQINVWQEGTSVSGGYDAIVNEIVRSDADFVFLSEVRNYNNVDFTNKLVQSLQSKGLTYYSFRSDDSGILSRYPIIENASVYPVANDHGSVYKLVTQIDGQRIAAYTCHLDYTHYACYLPRGYSGTNWSKLPNGPETNVTKISEMNLASYRDEAITAFIDDANTEKNNGAIVFLGGDFNEPSMFDWTNTTANLYDHNGVVYNWDTTKLLNNAGFKDSYRMIYPSAVTHPGFTFPSDNPAKSPNQLSWTPDADERERIDYIFFTPSPKLTLKSSSIVGYNKSIVKNIRTIENTQDPFIPPMAIWPSDHKGLLSTFELVTQKTATPHKP</sequence>
<keyword evidence="3" id="KW-0255">Endonuclease</keyword>
<keyword evidence="3" id="KW-0540">Nuclease</keyword>
<name>A0ABS1FVD5_9FLAO</name>
<comment type="caution">
    <text evidence="3">The sequence shown here is derived from an EMBL/GenBank/DDBJ whole genome shotgun (WGS) entry which is preliminary data.</text>
</comment>
<dbReference type="Proteomes" id="UP000628669">
    <property type="component" value="Unassembled WGS sequence"/>
</dbReference>
<accession>A0ABS1FVD5</accession>
<dbReference type="GO" id="GO:0004519">
    <property type="term" value="F:endonuclease activity"/>
    <property type="evidence" value="ECO:0007669"/>
    <property type="project" value="UniProtKB-KW"/>
</dbReference>
<dbReference type="EMBL" id="JAENHK010000010">
    <property type="protein sequence ID" value="MBK1896179.1"/>
    <property type="molecule type" value="Genomic_DNA"/>
</dbReference>
<keyword evidence="1" id="KW-0732">Signal</keyword>
<dbReference type="Pfam" id="PF03372">
    <property type="entry name" value="Exo_endo_phos"/>
    <property type="match status" value="1"/>
</dbReference>
<dbReference type="Gene3D" id="3.60.10.10">
    <property type="entry name" value="Endonuclease/exonuclease/phosphatase"/>
    <property type="match status" value="1"/>
</dbReference>
<keyword evidence="4" id="KW-1185">Reference proteome</keyword>
<feature type="domain" description="Endonuclease/exonuclease/phosphatase" evidence="2">
    <location>
        <begin position="53"/>
        <end position="357"/>
    </location>
</feature>
<evidence type="ECO:0000313" key="3">
    <source>
        <dbReference type="EMBL" id="MBK1896179.1"/>
    </source>
</evidence>